<reference evidence="1" key="1">
    <citation type="submission" date="2018-07" db="EMBL/GenBank/DDBJ databases">
        <authorList>
            <person name="Ashton P.M."/>
            <person name="Dallman T."/>
            <person name="Nair S."/>
            <person name="De Pinna E."/>
            <person name="Peters T."/>
            <person name="Grant K."/>
        </authorList>
    </citation>
    <scope>NUCLEOTIDE SEQUENCE</scope>
    <source>
        <strain evidence="1">516939</strain>
    </source>
</reference>
<dbReference type="EMBL" id="AAHMZU010000021">
    <property type="protein sequence ID" value="EBY0600988.1"/>
    <property type="molecule type" value="Genomic_DNA"/>
</dbReference>
<proteinExistence type="predicted"/>
<dbReference type="AlphaFoldDB" id="A0A5W8FY07"/>
<sequence>MNNISNIRESLRVVLIGNNVFLQAGIEAVLGRKVCTDITEEEVMTGSGLLLLAPEGTMIQKRIKMLSLINSMNTVSGWRGINLVDRRDRKSVRFAHLTGLPVLDLNVGKDELLQHIMSCMRKKTEIRYDSIGRLTRRQWEAISVSLDENHVKRASRKSTFYNHRMTALRRLRLLNMHELRLLVSDCNF</sequence>
<name>A0A5W8FY07_SALON</name>
<evidence type="ECO:0000313" key="1">
    <source>
        <dbReference type="EMBL" id="EBY0600988.1"/>
    </source>
</evidence>
<gene>
    <name evidence="1" type="ORF">DUR78_20235</name>
</gene>
<accession>A0A5W8FY07</accession>
<comment type="caution">
    <text evidence="1">The sequence shown here is derived from an EMBL/GenBank/DDBJ whole genome shotgun (WGS) entry which is preliminary data.</text>
</comment>
<organism evidence="1">
    <name type="scientific">Salmonella oranienberg</name>
    <dbReference type="NCBI Taxonomy" id="28147"/>
    <lineage>
        <taxon>Bacteria</taxon>
        <taxon>Pseudomonadati</taxon>
        <taxon>Pseudomonadota</taxon>
        <taxon>Gammaproteobacteria</taxon>
        <taxon>Enterobacterales</taxon>
        <taxon>Enterobacteriaceae</taxon>
        <taxon>Salmonella</taxon>
    </lineage>
</organism>
<protein>
    <submittedName>
        <fullName evidence="1">Uncharacterized protein</fullName>
    </submittedName>
</protein>